<feature type="active site" description="Proton donor/acceptor" evidence="3">
    <location>
        <position position="293"/>
    </location>
</feature>
<accession>A0A0K8QP57</accession>
<dbReference type="GO" id="GO:0008270">
    <property type="term" value="F:zinc ion binding"/>
    <property type="evidence" value="ECO:0007669"/>
    <property type="project" value="InterPro"/>
</dbReference>
<evidence type="ECO:0000313" key="6">
    <source>
        <dbReference type="EMBL" id="GAN44709.1"/>
    </source>
</evidence>
<evidence type="ECO:0000256" key="4">
    <source>
        <dbReference type="SAM" id="SignalP"/>
    </source>
</evidence>
<dbReference type="Gene3D" id="3.40.630.10">
    <property type="entry name" value="Zn peptidases"/>
    <property type="match status" value="1"/>
</dbReference>
<dbReference type="PROSITE" id="PS52035">
    <property type="entry name" value="PEPTIDASE_M14"/>
    <property type="match status" value="1"/>
</dbReference>
<dbReference type="SMART" id="SM00631">
    <property type="entry name" value="Zn_pept"/>
    <property type="match status" value="1"/>
</dbReference>
<gene>
    <name evidence="6" type="ORF">MBSD_1244</name>
    <name evidence="7" type="ORF">MBSD_n1824</name>
</gene>
<evidence type="ECO:0000313" key="7">
    <source>
        <dbReference type="EMBL" id="GAP66516.1"/>
    </source>
</evidence>
<name>A0A0K8QP57_9GAMM</name>
<dbReference type="InterPro" id="IPR000834">
    <property type="entry name" value="Peptidase_M14"/>
</dbReference>
<comment type="similarity">
    <text evidence="2 3">Belongs to the peptidase M14 family.</text>
</comment>
<keyword evidence="7" id="KW-0121">Carboxypeptidase</keyword>
<dbReference type="OrthoDB" id="9767214at2"/>
<feature type="chain" id="PRO_5007415059" evidence="4">
    <location>
        <begin position="20"/>
        <end position="597"/>
    </location>
</feature>
<protein>
    <submittedName>
        <fullName evidence="6">Peptidase M14</fullName>
    </submittedName>
    <submittedName>
        <fullName evidence="7">Putative carboxypeptidase</fullName>
    </submittedName>
</protein>
<dbReference type="EMBL" id="DF970209">
    <property type="protein sequence ID" value="GAP66516.1"/>
    <property type="molecule type" value="Genomic_DNA"/>
</dbReference>
<dbReference type="PANTHER" id="PTHR11705:SF145">
    <property type="entry name" value="PEPTIDASE M14 CARBOXYPEPTIDASE A DOMAIN-CONTAINING PROTEIN"/>
    <property type="match status" value="1"/>
</dbReference>
<keyword evidence="7" id="KW-0378">Hydrolase</keyword>
<evidence type="ECO:0000313" key="8">
    <source>
        <dbReference type="Proteomes" id="UP000253740"/>
    </source>
</evidence>
<dbReference type="PANTHER" id="PTHR11705">
    <property type="entry name" value="PROTEASE FAMILY M14 CARBOXYPEPTIDASE A,B"/>
    <property type="match status" value="1"/>
</dbReference>
<evidence type="ECO:0000256" key="1">
    <source>
        <dbReference type="ARBA" id="ARBA00001947"/>
    </source>
</evidence>
<dbReference type="HOGENOM" id="CLU_032905_0_0_6"/>
<dbReference type="STRING" id="1475481.GCA_000953855_01858"/>
<dbReference type="RefSeq" id="WP_062537105.1">
    <property type="nucleotide sequence ID" value="NZ_DF970209.1"/>
</dbReference>
<organism evidence="7">
    <name type="scientific">Mizugakiibacter sediminis</name>
    <dbReference type="NCBI Taxonomy" id="1475481"/>
    <lineage>
        <taxon>Bacteria</taxon>
        <taxon>Pseudomonadati</taxon>
        <taxon>Pseudomonadota</taxon>
        <taxon>Gammaproteobacteria</taxon>
        <taxon>Lysobacterales</taxon>
        <taxon>Rhodanobacteraceae</taxon>
        <taxon>Mizugakiibacter</taxon>
    </lineage>
</organism>
<dbReference type="SUPFAM" id="SSF53187">
    <property type="entry name" value="Zn-dependent exopeptidases"/>
    <property type="match status" value="1"/>
</dbReference>
<dbReference type="Pfam" id="PF00246">
    <property type="entry name" value="Peptidase_M14"/>
    <property type="match status" value="1"/>
</dbReference>
<sequence length="597" mass="65949">MRAPVLLSWLILAPALAAAADRADWTTPAEAAHYRSTPDGAATRAYLQRLAEAAPATLRLVRFGTTPQGRPLEAVVASADGSFTPEAARARGKAVVLVQAGIHAGEIEGKDAGLALLRDLAVRHAYPHLLDRVVLLYIPVFNVDGHARTSPYNRINQNGPEAMGFRATAQNLNLNRDYVKADAPEMRAWLSLWNAWLPDLLIDVHTTDGADYRYDLTWYTEDPHKLDPAVDAWQRAALDAVLPRFERRGHLASPYLELKDGRDITKGIVNFGSGPRFSTGYAALQNRPALLIETHMLKDYATRVRASYDMVELMLERVAADPAALRQAVTRADAATIARAAKPDARVPLTFELAEPPTTITLKGYAFTQQRSAISGDLWVRYDPRRPRTYTVPWWRDLAPAIGATPPAAYLIPAEWTAAIERLDAHGIRYERLAKPLTLDADAYRLTHPQWATQPFEGHLMLERFDLAPERTTATLAPGAVLVPLDQRAANVAVELLEPQAPDSLLAWGCFDAIFQQHEYAEPRVAEALAREMLAQDPALRAEFEAKLRDDAAFAGNPAARLAWFYDRSPWKAAQRVGLYPVLRLDAAALAKARAAE</sequence>
<proteinExistence type="inferred from homology"/>
<dbReference type="GO" id="GO:0005615">
    <property type="term" value="C:extracellular space"/>
    <property type="evidence" value="ECO:0007669"/>
    <property type="project" value="TreeGrafter"/>
</dbReference>
<dbReference type="AlphaFoldDB" id="A0A0K8QP57"/>
<feature type="domain" description="Peptidase M14" evidence="5">
    <location>
        <begin position="33"/>
        <end position="318"/>
    </location>
</feature>
<reference evidence="7" key="2">
    <citation type="submission" date="2015-08" db="EMBL/GenBank/DDBJ databases">
        <title>Complete DNA Sequence of Pseudomonas syringae pv. actinidiae, the Causal Agent of Kiwifruit Canker Disease.</title>
        <authorList>
            <person name="Rikkerink E.H.A."/>
            <person name="Fineran P.C."/>
        </authorList>
    </citation>
    <scope>NUCLEOTIDE SEQUENCE</scope>
    <source>
        <strain evidence="7">SkMP5</strain>
    </source>
</reference>
<keyword evidence="7" id="KW-0645">Protease</keyword>
<dbReference type="GO" id="GO:0006508">
    <property type="term" value="P:proteolysis"/>
    <property type="evidence" value="ECO:0007669"/>
    <property type="project" value="InterPro"/>
</dbReference>
<keyword evidence="4" id="KW-0732">Signal</keyword>
<evidence type="ECO:0000256" key="2">
    <source>
        <dbReference type="ARBA" id="ARBA00005988"/>
    </source>
</evidence>
<keyword evidence="8" id="KW-1185">Reference proteome</keyword>
<evidence type="ECO:0000256" key="3">
    <source>
        <dbReference type="PROSITE-ProRule" id="PRU01379"/>
    </source>
</evidence>
<evidence type="ECO:0000259" key="5">
    <source>
        <dbReference type="PROSITE" id="PS52035"/>
    </source>
</evidence>
<dbReference type="CDD" id="cd06241">
    <property type="entry name" value="M14-like"/>
    <property type="match status" value="1"/>
</dbReference>
<reference evidence="6" key="1">
    <citation type="submission" date="2015-03" db="EMBL/GenBank/DDBJ databases">
        <title>Draft genome sequence of Mizugakiibacter sediminis skMP5.</title>
        <authorList>
            <person name="Watanabe T."/>
            <person name="Kojima H."/>
            <person name="Fukui M."/>
        </authorList>
    </citation>
    <scope>NUCLEOTIDE SEQUENCE</scope>
    <source>
        <strain evidence="6">SkMP5</strain>
    </source>
</reference>
<dbReference type="GO" id="GO:0004181">
    <property type="term" value="F:metallocarboxypeptidase activity"/>
    <property type="evidence" value="ECO:0007669"/>
    <property type="project" value="InterPro"/>
</dbReference>
<dbReference type="EMBL" id="DF952378">
    <property type="protein sequence ID" value="GAN44709.1"/>
    <property type="molecule type" value="Genomic_DNA"/>
</dbReference>
<comment type="cofactor">
    <cofactor evidence="1">
        <name>Zn(2+)</name>
        <dbReference type="ChEBI" id="CHEBI:29105"/>
    </cofactor>
</comment>
<feature type="signal peptide" evidence="4">
    <location>
        <begin position="1"/>
        <end position="19"/>
    </location>
</feature>
<dbReference type="Proteomes" id="UP000253740">
    <property type="component" value="Unassembled WGS sequence"/>
</dbReference>